<evidence type="ECO:0000259" key="1">
    <source>
        <dbReference type="Pfam" id="PF18165"/>
    </source>
</evidence>
<dbReference type="Proteomes" id="UP000218418">
    <property type="component" value="Plasmid plasmid2"/>
</dbReference>
<dbReference type="Pfam" id="PF18165">
    <property type="entry name" value="pP_pnuc_1"/>
    <property type="match status" value="1"/>
</dbReference>
<evidence type="ECO:0000313" key="2">
    <source>
        <dbReference type="EMBL" id="BAY87891.1"/>
    </source>
</evidence>
<sequence length="393" mass="43820">MDKYNSDREFQSMIDQLVGFQSSHPAFVAGKIADQINDLYGATPALDAISRLNPSVLDSITHFTDIVGRNPVLNSADVIAKFAEQTNSLKFPQLEAIELLKGVNSGISDIISDKAFGRLYTENASGVAEAMLNSLKLSGIAQTTLQQQLNFTKSLGFVSNFVDLHKQAYGSFLELSTSYSNLAGSVGEIILEKPDLAEIVSELPALEVLNSAEVLNAVSTSEENQEKNELEEEKESLKNEILGKQPGIEELLLVINSKDLIPLWQGAKSALNSKDNPDYARHCVVSLRELFTQIIQRLAPDNDIRKWSDDEVFFSNNKPTRKARLFYICRGVNHDKFTAFIKEDVKAVVEMADLFNRGTHQPTIPFTHNQLIALQTRLECAIRYLIQVWLLNE</sequence>
<organism evidence="2 3">
    <name type="scientific">Calothrix parasitica NIES-267</name>
    <dbReference type="NCBI Taxonomy" id="1973488"/>
    <lineage>
        <taxon>Bacteria</taxon>
        <taxon>Bacillati</taxon>
        <taxon>Cyanobacteriota</taxon>
        <taxon>Cyanophyceae</taxon>
        <taxon>Nostocales</taxon>
        <taxon>Calotrichaceae</taxon>
        <taxon>Calothrix</taxon>
    </lineage>
</organism>
<dbReference type="AlphaFoldDB" id="A0A1Z4M3C8"/>
<dbReference type="OrthoDB" id="514106at2"/>
<keyword evidence="3" id="KW-1185">Reference proteome</keyword>
<name>A0A1Z4M3C8_9CYAN</name>
<geneLocation type="plasmid" evidence="3">
    <name>Plasmid2 dna</name>
</geneLocation>
<accession>A0A1Z4M3C8</accession>
<dbReference type="EMBL" id="AP018229">
    <property type="protein sequence ID" value="BAY87891.1"/>
    <property type="molecule type" value="Genomic_DNA"/>
</dbReference>
<reference evidence="2 3" key="1">
    <citation type="submission" date="2017-06" db="EMBL/GenBank/DDBJ databases">
        <title>Genome sequencing of cyanobaciteial culture collection at National Institute for Environmental Studies (NIES).</title>
        <authorList>
            <person name="Hirose Y."/>
            <person name="Shimura Y."/>
            <person name="Fujisawa T."/>
            <person name="Nakamura Y."/>
            <person name="Kawachi M."/>
        </authorList>
    </citation>
    <scope>NUCLEOTIDE SEQUENCE [LARGE SCALE GENOMIC DNA]</scope>
    <source>
        <strain evidence="2 3">NIES-267</strain>
        <plasmid evidence="3">Plasmid2 dna</plasmid>
    </source>
</reference>
<gene>
    <name evidence="2" type="ORF">NIES267_74150</name>
</gene>
<keyword evidence="2" id="KW-0614">Plasmid</keyword>
<evidence type="ECO:0000313" key="3">
    <source>
        <dbReference type="Proteomes" id="UP000218418"/>
    </source>
</evidence>
<feature type="domain" description="Predicted pPIWI-associating nuclease" evidence="1">
    <location>
        <begin position="258"/>
        <end position="385"/>
    </location>
</feature>
<dbReference type="InterPro" id="IPR040556">
    <property type="entry name" value="pP_pnuc_1"/>
</dbReference>
<protein>
    <recommendedName>
        <fullName evidence="1">Predicted pPIWI-associating nuclease domain-containing protein</fullName>
    </recommendedName>
</protein>
<proteinExistence type="predicted"/>